<feature type="domain" description="LUD" evidence="1">
    <location>
        <begin position="2"/>
        <end position="192"/>
    </location>
</feature>
<dbReference type="EMBL" id="CP019070">
    <property type="protein sequence ID" value="APW66077.1"/>
    <property type="molecule type" value="Genomic_DNA"/>
</dbReference>
<dbReference type="OrthoDB" id="9809147at2"/>
<dbReference type="STRING" id="1850254.LPB137_09510"/>
<sequence length="198" mass="21975">MKELLAVLKDCGYDAHFVENKEEALSLSKTFIKEGMSVGLGGSTTVDEIGLLDFLVKKDDITLFNQYQKGITMDENIHRRRAGILTDIYVTGTNALTRDGKLVNADGSGNRVAALIFGPKKVLVVIGINKIVDNVEDGFKRLMEVSAIKNIDRMNSKAIEMGKAPRHNLDNIANKFTYIKADEKDRIVLIIVNEELGY</sequence>
<organism evidence="2 3">
    <name type="scientific">Poseidonibacter parvus</name>
    <dbReference type="NCBI Taxonomy" id="1850254"/>
    <lineage>
        <taxon>Bacteria</taxon>
        <taxon>Pseudomonadati</taxon>
        <taxon>Campylobacterota</taxon>
        <taxon>Epsilonproteobacteria</taxon>
        <taxon>Campylobacterales</taxon>
        <taxon>Arcobacteraceae</taxon>
        <taxon>Poseidonibacter</taxon>
    </lineage>
</organism>
<dbReference type="PANTHER" id="PTHR36179">
    <property type="entry name" value="LUD_DOM DOMAIN-CONTAINING PROTEIN"/>
    <property type="match status" value="1"/>
</dbReference>
<protein>
    <recommendedName>
        <fullName evidence="1">LUD domain-containing protein</fullName>
    </recommendedName>
</protein>
<dbReference type="AlphaFoldDB" id="A0A1P8KND5"/>
<proteinExistence type="predicted"/>
<evidence type="ECO:0000259" key="1">
    <source>
        <dbReference type="Pfam" id="PF02589"/>
    </source>
</evidence>
<evidence type="ECO:0000313" key="3">
    <source>
        <dbReference type="Proteomes" id="UP000186074"/>
    </source>
</evidence>
<dbReference type="PANTHER" id="PTHR36179:SF2">
    <property type="entry name" value="LUD DOMAIN-CONTAINING PROTEIN"/>
    <property type="match status" value="1"/>
</dbReference>
<dbReference type="Proteomes" id="UP000186074">
    <property type="component" value="Chromosome"/>
</dbReference>
<keyword evidence="3" id="KW-1185">Reference proteome</keyword>
<dbReference type="RefSeq" id="WP_076087430.1">
    <property type="nucleotide sequence ID" value="NZ_CP019070.1"/>
</dbReference>
<reference evidence="2 3" key="1">
    <citation type="submission" date="2017-01" db="EMBL/GenBank/DDBJ databases">
        <title>Genome sequencing of Arcobacter sp. LPB0137.</title>
        <authorList>
            <person name="Lee G.-W."/>
            <person name="Yi H."/>
        </authorList>
    </citation>
    <scope>NUCLEOTIDE SEQUENCE [LARGE SCALE GENOMIC DNA]</scope>
    <source>
        <strain evidence="2 3">LPB0137</strain>
    </source>
</reference>
<gene>
    <name evidence="2" type="ORF">LPB137_09510</name>
</gene>
<accession>A0A1P8KND5</accession>
<dbReference type="InterPro" id="IPR003741">
    <property type="entry name" value="LUD_dom"/>
</dbReference>
<name>A0A1P8KND5_9BACT</name>
<dbReference type="KEGG" id="alp:LPB137_09510"/>
<evidence type="ECO:0000313" key="2">
    <source>
        <dbReference type="EMBL" id="APW66077.1"/>
    </source>
</evidence>
<dbReference type="Pfam" id="PF02589">
    <property type="entry name" value="LUD_dom"/>
    <property type="match status" value="1"/>
</dbReference>